<keyword evidence="3" id="KW-0201">Cytochrome c-type biogenesis</keyword>
<evidence type="ECO:0000256" key="4">
    <source>
        <dbReference type="ARBA" id="ARBA00023157"/>
    </source>
</evidence>
<evidence type="ECO:0000256" key="1">
    <source>
        <dbReference type="ARBA" id="ARBA00004383"/>
    </source>
</evidence>
<keyword evidence="5" id="KW-0676">Redox-active center</keyword>
<dbReference type="GO" id="GO:0015036">
    <property type="term" value="F:disulfide oxidoreductase activity"/>
    <property type="evidence" value="ECO:0007669"/>
    <property type="project" value="InterPro"/>
</dbReference>
<dbReference type="PROSITE" id="PS51352">
    <property type="entry name" value="THIOREDOXIN_2"/>
    <property type="match status" value="1"/>
</dbReference>
<keyword evidence="4" id="KW-1015">Disulfide bond</keyword>
<evidence type="ECO:0000256" key="3">
    <source>
        <dbReference type="ARBA" id="ARBA00022748"/>
    </source>
</evidence>
<dbReference type="PANTHER" id="PTHR42852">
    <property type="entry name" value="THIOL:DISULFIDE INTERCHANGE PROTEIN DSBE"/>
    <property type="match status" value="1"/>
</dbReference>
<dbReference type="CDD" id="cd03010">
    <property type="entry name" value="TlpA_like_DsbE"/>
    <property type="match status" value="1"/>
</dbReference>
<evidence type="ECO:0000313" key="8">
    <source>
        <dbReference type="Proteomes" id="UP000282818"/>
    </source>
</evidence>
<dbReference type="InterPro" id="IPR013766">
    <property type="entry name" value="Thioredoxin_domain"/>
</dbReference>
<dbReference type="SUPFAM" id="SSF52833">
    <property type="entry name" value="Thioredoxin-like"/>
    <property type="match status" value="1"/>
</dbReference>
<reference evidence="7 8" key="1">
    <citation type="submission" date="2019-01" db="EMBL/GenBank/DDBJ databases">
        <authorList>
            <person name="Chen W.-M."/>
        </authorList>
    </citation>
    <scope>NUCLEOTIDE SEQUENCE [LARGE SCALE GENOMIC DNA]</scope>
    <source>
        <strain evidence="7 8">HPM-16</strain>
    </source>
</reference>
<accession>A0A437Q6Z4</accession>
<proteinExistence type="inferred from homology"/>
<organism evidence="7 8">
    <name type="scientific">Neptunomonas marina</name>
    <dbReference type="NCBI Taxonomy" id="1815562"/>
    <lineage>
        <taxon>Bacteria</taxon>
        <taxon>Pseudomonadati</taxon>
        <taxon>Pseudomonadota</taxon>
        <taxon>Gammaproteobacteria</taxon>
        <taxon>Oceanospirillales</taxon>
        <taxon>Oceanospirillaceae</taxon>
        <taxon>Neptunomonas</taxon>
    </lineage>
</organism>
<dbReference type="Proteomes" id="UP000282818">
    <property type="component" value="Unassembled WGS sequence"/>
</dbReference>
<dbReference type="PROSITE" id="PS00194">
    <property type="entry name" value="THIOREDOXIN_1"/>
    <property type="match status" value="1"/>
</dbReference>
<dbReference type="RefSeq" id="WP_127694490.1">
    <property type="nucleotide sequence ID" value="NZ_SACQ01000005.1"/>
</dbReference>
<evidence type="ECO:0000259" key="6">
    <source>
        <dbReference type="PROSITE" id="PS51352"/>
    </source>
</evidence>
<evidence type="ECO:0000313" key="7">
    <source>
        <dbReference type="EMBL" id="RVU30294.1"/>
    </source>
</evidence>
<dbReference type="AlphaFoldDB" id="A0A437Q6Z4"/>
<evidence type="ECO:0000256" key="5">
    <source>
        <dbReference type="ARBA" id="ARBA00023284"/>
    </source>
</evidence>
<dbReference type="PANTHER" id="PTHR42852:SF6">
    <property type="entry name" value="THIOL:DISULFIDE INTERCHANGE PROTEIN DSBE"/>
    <property type="match status" value="1"/>
</dbReference>
<dbReference type="NCBIfam" id="TIGR00385">
    <property type="entry name" value="dsbE"/>
    <property type="match status" value="1"/>
</dbReference>
<dbReference type="InterPro" id="IPR004799">
    <property type="entry name" value="Periplasmic_diS_OxRdtase_DsbE"/>
</dbReference>
<evidence type="ECO:0000256" key="2">
    <source>
        <dbReference type="ARBA" id="ARBA00007758"/>
    </source>
</evidence>
<dbReference type="InterPro" id="IPR050553">
    <property type="entry name" value="Thioredoxin_ResA/DsbE_sf"/>
</dbReference>
<name>A0A437Q6Z4_9GAMM</name>
<sequence>MRRLILFIPLVVFMALGVLFYKGLQLDPSELESALLDKPFPAFSAPSLSDENQLVTEQDLKGKPALVNVWATWCPTCKQEHAQLNRIAREEGVIIYGINYKDDRSAAKEWLRRYSDPYVLNIFDADGALGVNLGVYGAPETYVIDANGVIRYKHVGAVDEKVWQTLKGVLAEVSL</sequence>
<dbReference type="InterPro" id="IPR036249">
    <property type="entry name" value="Thioredoxin-like_sf"/>
</dbReference>
<dbReference type="InterPro" id="IPR017937">
    <property type="entry name" value="Thioredoxin_CS"/>
</dbReference>
<comment type="subcellular location">
    <subcellularLocation>
        <location evidence="1">Cell inner membrane</location>
        <topology evidence="1">Single-pass membrane protein</topology>
        <orientation evidence="1">Periplasmic side</orientation>
    </subcellularLocation>
</comment>
<dbReference type="InterPro" id="IPR013740">
    <property type="entry name" value="Redoxin"/>
</dbReference>
<protein>
    <submittedName>
        <fullName evidence="7">DsbE family thiol:disulfide interchange protein</fullName>
    </submittedName>
</protein>
<dbReference type="EMBL" id="SACQ01000005">
    <property type="protein sequence ID" value="RVU30294.1"/>
    <property type="molecule type" value="Genomic_DNA"/>
</dbReference>
<comment type="similarity">
    <text evidence="2">Belongs to the thioredoxin family. DsbE subfamily.</text>
</comment>
<dbReference type="Pfam" id="PF08534">
    <property type="entry name" value="Redoxin"/>
    <property type="match status" value="1"/>
</dbReference>
<keyword evidence="8" id="KW-1185">Reference proteome</keyword>
<dbReference type="GO" id="GO:0017004">
    <property type="term" value="P:cytochrome complex assembly"/>
    <property type="evidence" value="ECO:0007669"/>
    <property type="project" value="UniProtKB-KW"/>
</dbReference>
<dbReference type="Gene3D" id="3.40.30.10">
    <property type="entry name" value="Glutaredoxin"/>
    <property type="match status" value="1"/>
</dbReference>
<dbReference type="GO" id="GO:0005886">
    <property type="term" value="C:plasma membrane"/>
    <property type="evidence" value="ECO:0007669"/>
    <property type="project" value="UniProtKB-SubCell"/>
</dbReference>
<comment type="caution">
    <text evidence="7">The sequence shown here is derived from an EMBL/GenBank/DDBJ whole genome shotgun (WGS) entry which is preliminary data.</text>
</comment>
<gene>
    <name evidence="7" type="ORF">EOE65_11655</name>
</gene>
<feature type="domain" description="Thioredoxin" evidence="6">
    <location>
        <begin position="34"/>
        <end position="174"/>
    </location>
</feature>
<dbReference type="GO" id="GO:0030288">
    <property type="term" value="C:outer membrane-bounded periplasmic space"/>
    <property type="evidence" value="ECO:0007669"/>
    <property type="project" value="InterPro"/>
</dbReference>